<dbReference type="Pfam" id="PF00147">
    <property type="entry name" value="Fibrinogen_C"/>
    <property type="match status" value="1"/>
</dbReference>
<dbReference type="PROSITE" id="PS51406">
    <property type="entry name" value="FIBRINOGEN_C_2"/>
    <property type="match status" value="1"/>
</dbReference>
<gene>
    <name evidence="3" type="ORF">KUTeg_010934</name>
</gene>
<name>A0ABQ9F2M4_TEGGR</name>
<dbReference type="CDD" id="cd00087">
    <property type="entry name" value="FReD"/>
    <property type="match status" value="1"/>
</dbReference>
<reference evidence="3 4" key="1">
    <citation type="submission" date="2022-12" db="EMBL/GenBank/DDBJ databases">
        <title>Chromosome-level genome of Tegillarca granosa.</title>
        <authorList>
            <person name="Kim J."/>
        </authorList>
    </citation>
    <scope>NUCLEOTIDE SEQUENCE [LARGE SCALE GENOMIC DNA]</scope>
    <source>
        <strain evidence="3">Teg-2019</strain>
        <tissue evidence="3">Adductor muscle</tissue>
    </source>
</reference>
<evidence type="ECO:0000256" key="1">
    <source>
        <dbReference type="ARBA" id="ARBA00023157"/>
    </source>
</evidence>
<dbReference type="EMBL" id="JARBDR010000496">
    <property type="protein sequence ID" value="KAJ8311579.1"/>
    <property type="molecule type" value="Genomic_DNA"/>
</dbReference>
<dbReference type="PANTHER" id="PTHR19143">
    <property type="entry name" value="FIBRINOGEN/TENASCIN/ANGIOPOEITIN"/>
    <property type="match status" value="1"/>
</dbReference>
<evidence type="ECO:0000259" key="2">
    <source>
        <dbReference type="PROSITE" id="PS51406"/>
    </source>
</evidence>
<dbReference type="InterPro" id="IPR014716">
    <property type="entry name" value="Fibrinogen_a/b/g_C_1"/>
</dbReference>
<keyword evidence="4" id="KW-1185">Reference proteome</keyword>
<dbReference type="InterPro" id="IPR036056">
    <property type="entry name" value="Fibrinogen-like_C"/>
</dbReference>
<dbReference type="Gene3D" id="3.90.215.10">
    <property type="entry name" value="Gamma Fibrinogen, chain A, domain 1"/>
    <property type="match status" value="1"/>
</dbReference>
<dbReference type="SUPFAM" id="SSF56496">
    <property type="entry name" value="Fibrinogen C-terminal domain-like"/>
    <property type="match status" value="1"/>
</dbReference>
<proteinExistence type="predicted"/>
<sequence>MYSLGYKQNGVYKIYPDRRTGFNVYCDMTTVGGGWTVFQRRFNGKTDFYRTWNAYKQGFGNASEEYWLGNDKIHLLTSLNSYRLRVDLEDFKGVHKYASYTTFSVGSESTGYRLHVNGYSGTAGEALMAHSGYKFTTKDKDQDTYKDNCALVYNGAWWYNKCYSSNLNGWYVRSTKENSSSLNWYYFHKIPRHIPLKTSEMKIKRKH</sequence>
<organism evidence="3 4">
    <name type="scientific">Tegillarca granosa</name>
    <name type="common">Malaysian cockle</name>
    <name type="synonym">Anadara granosa</name>
    <dbReference type="NCBI Taxonomy" id="220873"/>
    <lineage>
        <taxon>Eukaryota</taxon>
        <taxon>Metazoa</taxon>
        <taxon>Spiralia</taxon>
        <taxon>Lophotrochozoa</taxon>
        <taxon>Mollusca</taxon>
        <taxon>Bivalvia</taxon>
        <taxon>Autobranchia</taxon>
        <taxon>Pteriomorphia</taxon>
        <taxon>Arcoida</taxon>
        <taxon>Arcoidea</taxon>
        <taxon>Arcidae</taxon>
        <taxon>Tegillarca</taxon>
    </lineage>
</organism>
<dbReference type="SMART" id="SM00186">
    <property type="entry name" value="FBG"/>
    <property type="match status" value="1"/>
</dbReference>
<dbReference type="InterPro" id="IPR002181">
    <property type="entry name" value="Fibrinogen_a/b/g_C_dom"/>
</dbReference>
<comment type="caution">
    <text evidence="3">The sequence shown here is derived from an EMBL/GenBank/DDBJ whole genome shotgun (WGS) entry which is preliminary data.</text>
</comment>
<feature type="domain" description="Fibrinogen C-terminal" evidence="2">
    <location>
        <begin position="1"/>
        <end position="207"/>
    </location>
</feature>
<evidence type="ECO:0000313" key="4">
    <source>
        <dbReference type="Proteomes" id="UP001217089"/>
    </source>
</evidence>
<evidence type="ECO:0000313" key="3">
    <source>
        <dbReference type="EMBL" id="KAJ8311579.1"/>
    </source>
</evidence>
<protein>
    <recommendedName>
        <fullName evidence="2">Fibrinogen C-terminal domain-containing protein</fullName>
    </recommendedName>
</protein>
<dbReference type="InterPro" id="IPR050373">
    <property type="entry name" value="Fibrinogen_C-term_domain"/>
</dbReference>
<dbReference type="Proteomes" id="UP001217089">
    <property type="component" value="Unassembled WGS sequence"/>
</dbReference>
<dbReference type="PROSITE" id="PS00514">
    <property type="entry name" value="FIBRINOGEN_C_1"/>
    <property type="match status" value="1"/>
</dbReference>
<accession>A0ABQ9F2M4</accession>
<dbReference type="InterPro" id="IPR020837">
    <property type="entry name" value="Fibrinogen_CS"/>
</dbReference>
<keyword evidence="1" id="KW-1015">Disulfide bond</keyword>
<dbReference type="NCBIfam" id="NF040941">
    <property type="entry name" value="GGGWT_bact"/>
    <property type="match status" value="1"/>
</dbReference>